<feature type="region of interest" description="Disordered" evidence="1">
    <location>
        <begin position="1"/>
        <end position="25"/>
    </location>
</feature>
<reference evidence="3" key="2">
    <citation type="submission" date="2015-01" db="EMBL/GenBank/DDBJ databases">
        <title>Evolutionary Origins and Diversification of the Mycorrhizal Mutualists.</title>
        <authorList>
            <consortium name="DOE Joint Genome Institute"/>
            <consortium name="Mycorrhizal Genomics Consortium"/>
            <person name="Kohler A."/>
            <person name="Kuo A."/>
            <person name="Nagy L.G."/>
            <person name="Floudas D."/>
            <person name="Copeland A."/>
            <person name="Barry K.W."/>
            <person name="Cichocki N."/>
            <person name="Veneault-Fourrey C."/>
            <person name="LaButti K."/>
            <person name="Lindquist E.A."/>
            <person name="Lipzen A."/>
            <person name="Lundell T."/>
            <person name="Morin E."/>
            <person name="Murat C."/>
            <person name="Riley R."/>
            <person name="Ohm R."/>
            <person name="Sun H."/>
            <person name="Tunlid A."/>
            <person name="Henrissat B."/>
            <person name="Grigoriev I.V."/>
            <person name="Hibbett D.S."/>
            <person name="Martin F."/>
        </authorList>
    </citation>
    <scope>NUCLEOTIDE SEQUENCE [LARGE SCALE GENOMIC DNA]</scope>
    <source>
        <strain evidence="3">h7</strain>
    </source>
</reference>
<name>A0A0C2YMK6_HEBCY</name>
<sequence length="258" mass="29379">MPKPTSSAMLPLSHSALDQDTGQPAEDLPTLELFLDEPSTHPEKMKIALPSVFLAQYMVRLGMDTLRDQELELQRGQEAMVKLNIPQQELLSFYRVIEDSNVKPTSVYRSQTTQVQRAISSVGYSLLCRQKQALTTPSLNIFGGLWLKGVKQFSRVLIVPIVHYFEWNLFVAKLSICVFGLFLVESYDVTFLADSEQLLRNPPEHKGQSVVTYLQEWAKFINEWWTKSSDQNEALTIELLHTSHHQPPDLLQDEPPAP</sequence>
<proteinExistence type="predicted"/>
<protein>
    <submittedName>
        <fullName evidence="2">Uncharacterized protein</fullName>
    </submittedName>
</protein>
<dbReference type="OrthoDB" id="3062783at2759"/>
<dbReference type="HOGENOM" id="CLU_1077911_0_0_1"/>
<accession>A0A0C2YMK6</accession>
<reference evidence="2 3" key="1">
    <citation type="submission" date="2014-04" db="EMBL/GenBank/DDBJ databases">
        <authorList>
            <consortium name="DOE Joint Genome Institute"/>
            <person name="Kuo A."/>
            <person name="Gay G."/>
            <person name="Dore J."/>
            <person name="Kohler A."/>
            <person name="Nagy L.G."/>
            <person name="Floudas D."/>
            <person name="Copeland A."/>
            <person name="Barry K.W."/>
            <person name="Cichocki N."/>
            <person name="Veneault-Fourrey C."/>
            <person name="LaButti K."/>
            <person name="Lindquist E.A."/>
            <person name="Lipzen A."/>
            <person name="Lundell T."/>
            <person name="Morin E."/>
            <person name="Murat C."/>
            <person name="Sun H."/>
            <person name="Tunlid A."/>
            <person name="Henrissat B."/>
            <person name="Grigoriev I.V."/>
            <person name="Hibbett D.S."/>
            <person name="Martin F."/>
            <person name="Nordberg H.P."/>
            <person name="Cantor M.N."/>
            <person name="Hua S.X."/>
        </authorList>
    </citation>
    <scope>NUCLEOTIDE SEQUENCE [LARGE SCALE GENOMIC DNA]</scope>
    <source>
        <strain evidence="3">h7</strain>
    </source>
</reference>
<organism evidence="2 3">
    <name type="scientific">Hebeloma cylindrosporum</name>
    <dbReference type="NCBI Taxonomy" id="76867"/>
    <lineage>
        <taxon>Eukaryota</taxon>
        <taxon>Fungi</taxon>
        <taxon>Dikarya</taxon>
        <taxon>Basidiomycota</taxon>
        <taxon>Agaricomycotina</taxon>
        <taxon>Agaricomycetes</taxon>
        <taxon>Agaricomycetidae</taxon>
        <taxon>Agaricales</taxon>
        <taxon>Agaricineae</taxon>
        <taxon>Hymenogastraceae</taxon>
        <taxon>Hebeloma</taxon>
    </lineage>
</organism>
<dbReference type="EMBL" id="KN831778">
    <property type="protein sequence ID" value="KIM42237.1"/>
    <property type="molecule type" value="Genomic_DNA"/>
</dbReference>
<evidence type="ECO:0000256" key="1">
    <source>
        <dbReference type="SAM" id="MobiDB-lite"/>
    </source>
</evidence>
<keyword evidence="3" id="KW-1185">Reference proteome</keyword>
<evidence type="ECO:0000313" key="3">
    <source>
        <dbReference type="Proteomes" id="UP000053424"/>
    </source>
</evidence>
<gene>
    <name evidence="2" type="ORF">M413DRAFT_10433</name>
</gene>
<dbReference type="AlphaFoldDB" id="A0A0C2YMK6"/>
<evidence type="ECO:0000313" key="2">
    <source>
        <dbReference type="EMBL" id="KIM42237.1"/>
    </source>
</evidence>
<dbReference type="Proteomes" id="UP000053424">
    <property type="component" value="Unassembled WGS sequence"/>
</dbReference>